<feature type="compositionally biased region" description="Basic residues" evidence="1">
    <location>
        <begin position="117"/>
        <end position="133"/>
    </location>
</feature>
<reference evidence="2 3" key="1">
    <citation type="journal article" date="2012" name="Genome Biol.">
        <title>Genome and low-iron response of an oceanic diatom adapted to chronic iron limitation.</title>
        <authorList>
            <person name="Lommer M."/>
            <person name="Specht M."/>
            <person name="Roy A.S."/>
            <person name="Kraemer L."/>
            <person name="Andreson R."/>
            <person name="Gutowska M.A."/>
            <person name="Wolf J."/>
            <person name="Bergner S.V."/>
            <person name="Schilhabel M.B."/>
            <person name="Klostermeier U.C."/>
            <person name="Beiko R.G."/>
            <person name="Rosenstiel P."/>
            <person name="Hippler M."/>
            <person name="Laroche J."/>
        </authorList>
    </citation>
    <scope>NUCLEOTIDE SEQUENCE [LARGE SCALE GENOMIC DNA]</scope>
    <source>
        <strain evidence="2 3">CCMP1005</strain>
    </source>
</reference>
<feature type="compositionally biased region" description="Basic and acidic residues" evidence="1">
    <location>
        <begin position="79"/>
        <end position="93"/>
    </location>
</feature>
<protein>
    <submittedName>
        <fullName evidence="2">Uncharacterized protein</fullName>
    </submittedName>
</protein>
<evidence type="ECO:0000256" key="1">
    <source>
        <dbReference type="SAM" id="MobiDB-lite"/>
    </source>
</evidence>
<dbReference type="AlphaFoldDB" id="K0T9X3"/>
<dbReference type="EMBL" id="AGNL01003794">
    <property type="protein sequence ID" value="EJK74315.1"/>
    <property type="molecule type" value="Genomic_DNA"/>
</dbReference>
<sequence>RTVGCRINRSLKTARLRRPKFRLRAAGVPALFSSAAVRPRQSPRRDGDSCDPKSPQSNGRGARTFDAPREPPSLAAFDRNPRSGDEGSPREGTTDPAASAGFASTLGGVQGRTREARGRRRPGRHPPPRRRPWPLHPTREDAVAPAEIRLCGVAMTKFREEKVRAARGSHRPTRKPTSLAFTYRSKRFRALARANDNARKRVCATNQSTGKAS</sequence>
<feature type="non-terminal residue" evidence="2">
    <location>
        <position position="1"/>
    </location>
</feature>
<evidence type="ECO:0000313" key="3">
    <source>
        <dbReference type="Proteomes" id="UP000266841"/>
    </source>
</evidence>
<gene>
    <name evidence="2" type="ORF">THAOC_04014</name>
</gene>
<comment type="caution">
    <text evidence="2">The sequence shown here is derived from an EMBL/GenBank/DDBJ whole genome shotgun (WGS) entry which is preliminary data.</text>
</comment>
<name>K0T9X3_THAOC</name>
<dbReference type="Proteomes" id="UP000266841">
    <property type="component" value="Unassembled WGS sequence"/>
</dbReference>
<organism evidence="2 3">
    <name type="scientific">Thalassiosira oceanica</name>
    <name type="common">Marine diatom</name>
    <dbReference type="NCBI Taxonomy" id="159749"/>
    <lineage>
        <taxon>Eukaryota</taxon>
        <taxon>Sar</taxon>
        <taxon>Stramenopiles</taxon>
        <taxon>Ochrophyta</taxon>
        <taxon>Bacillariophyta</taxon>
        <taxon>Coscinodiscophyceae</taxon>
        <taxon>Thalassiosirophycidae</taxon>
        <taxon>Thalassiosirales</taxon>
        <taxon>Thalassiosiraceae</taxon>
        <taxon>Thalassiosira</taxon>
    </lineage>
</organism>
<keyword evidence="3" id="KW-1185">Reference proteome</keyword>
<evidence type="ECO:0000313" key="2">
    <source>
        <dbReference type="EMBL" id="EJK74315.1"/>
    </source>
</evidence>
<proteinExistence type="predicted"/>
<accession>K0T9X3</accession>
<feature type="region of interest" description="Disordered" evidence="1">
    <location>
        <begin position="29"/>
        <end position="137"/>
    </location>
</feature>